<keyword evidence="2" id="KW-0812">Transmembrane</keyword>
<dbReference type="GeneID" id="25738733"/>
<gene>
    <name evidence="4" type="ORF">MNEG_5856</name>
</gene>
<keyword evidence="2" id="KW-0472">Membrane</keyword>
<keyword evidence="5" id="KW-1185">Reference proteome</keyword>
<evidence type="ECO:0000313" key="4">
    <source>
        <dbReference type="EMBL" id="KIZ02106.1"/>
    </source>
</evidence>
<feature type="chain" id="PRO_5002248406" evidence="3">
    <location>
        <begin position="24"/>
        <end position="348"/>
    </location>
</feature>
<name>A0A0D2N8U1_9CHLO</name>
<dbReference type="EMBL" id="KK101121">
    <property type="protein sequence ID" value="KIZ02106.1"/>
    <property type="molecule type" value="Genomic_DNA"/>
</dbReference>
<feature type="transmembrane region" description="Helical" evidence="2">
    <location>
        <begin position="292"/>
        <end position="314"/>
    </location>
</feature>
<evidence type="ECO:0000313" key="5">
    <source>
        <dbReference type="Proteomes" id="UP000054498"/>
    </source>
</evidence>
<keyword evidence="3" id="KW-0732">Signal</keyword>
<dbReference type="RefSeq" id="XP_013901125.1">
    <property type="nucleotide sequence ID" value="XM_014045671.1"/>
</dbReference>
<dbReference type="STRING" id="145388.A0A0D2N8U1"/>
<accession>A0A0D2N8U1</accession>
<protein>
    <submittedName>
        <fullName evidence="4">Uncharacterized protein</fullName>
    </submittedName>
</protein>
<evidence type="ECO:0000256" key="1">
    <source>
        <dbReference type="SAM" id="MobiDB-lite"/>
    </source>
</evidence>
<organism evidence="4 5">
    <name type="scientific">Monoraphidium neglectum</name>
    <dbReference type="NCBI Taxonomy" id="145388"/>
    <lineage>
        <taxon>Eukaryota</taxon>
        <taxon>Viridiplantae</taxon>
        <taxon>Chlorophyta</taxon>
        <taxon>core chlorophytes</taxon>
        <taxon>Chlorophyceae</taxon>
        <taxon>CS clade</taxon>
        <taxon>Sphaeropleales</taxon>
        <taxon>Selenastraceae</taxon>
        <taxon>Monoraphidium</taxon>
    </lineage>
</organism>
<feature type="compositionally biased region" description="Low complexity" evidence="1">
    <location>
        <begin position="86"/>
        <end position="97"/>
    </location>
</feature>
<dbReference type="AlphaFoldDB" id="A0A0D2N8U1"/>
<evidence type="ECO:0000256" key="3">
    <source>
        <dbReference type="SAM" id="SignalP"/>
    </source>
</evidence>
<dbReference type="Proteomes" id="UP000054498">
    <property type="component" value="Unassembled WGS sequence"/>
</dbReference>
<dbReference type="KEGG" id="mng:MNEG_5856"/>
<feature type="region of interest" description="Disordered" evidence="1">
    <location>
        <begin position="81"/>
        <end position="108"/>
    </location>
</feature>
<reference evidence="4 5" key="1">
    <citation type="journal article" date="2013" name="BMC Genomics">
        <title>Reconstruction of the lipid metabolism for the microalga Monoraphidium neglectum from its genome sequence reveals characteristics suitable for biofuel production.</title>
        <authorList>
            <person name="Bogen C."/>
            <person name="Al-Dilaimi A."/>
            <person name="Albersmeier A."/>
            <person name="Wichmann J."/>
            <person name="Grundmann M."/>
            <person name="Rupp O."/>
            <person name="Lauersen K.J."/>
            <person name="Blifernez-Klassen O."/>
            <person name="Kalinowski J."/>
            <person name="Goesmann A."/>
            <person name="Mussgnug J.H."/>
            <person name="Kruse O."/>
        </authorList>
    </citation>
    <scope>NUCLEOTIDE SEQUENCE [LARGE SCALE GENOMIC DNA]</scope>
    <source>
        <strain evidence="4 5">SAG 48.87</strain>
    </source>
</reference>
<dbReference type="OrthoDB" id="534225at2759"/>
<evidence type="ECO:0000256" key="2">
    <source>
        <dbReference type="SAM" id="Phobius"/>
    </source>
</evidence>
<sequence>MRALVLALVAAAVVLSLAGSVAAAKDTSEYGGYDSYYDDKSSVKDDEFGYYGNDDASYYDEYGHYADDAFGYDDYYDDIDKPKAPQPKAANGTAAAPAPAPAPARPPLQDCVLQGGKPKLSNGTAPCAISIKGVNAKADLLRGGIDGVYKLSTCYQGRAMYVREKSPKGEDRVLWYNPQFGDWDISNGTKPDENDILMYGGDMEHAVVPLFVTGWHLGADLNSDPSGMGDEEYFPVEAKVACADGKVYEEPEHNAALEKAGPILTDEEIEAKYRLVYEKYGRRPEPNPTVNLSFIVLLVLIGLTTILAIPYLLVYQRDAKGKGYQPVATTSFAQIIQQSKKKQSGHIN</sequence>
<feature type="signal peptide" evidence="3">
    <location>
        <begin position="1"/>
        <end position="23"/>
    </location>
</feature>
<keyword evidence="2" id="KW-1133">Transmembrane helix</keyword>
<proteinExistence type="predicted"/>